<reference evidence="1" key="1">
    <citation type="journal article" date="2021" name="Proc. Natl. Acad. Sci. U.S.A.">
        <title>A Catalog of Tens of Thousands of Viruses from Human Metagenomes Reveals Hidden Associations with Chronic Diseases.</title>
        <authorList>
            <person name="Tisza M.J."/>
            <person name="Buck C.B."/>
        </authorList>
    </citation>
    <scope>NUCLEOTIDE SEQUENCE</scope>
    <source>
        <strain evidence="1">CtYtb10</strain>
    </source>
</reference>
<protein>
    <submittedName>
        <fullName evidence="1">Uncharacterized protein</fullName>
    </submittedName>
</protein>
<accession>A0A8S5P9T7</accession>
<proteinExistence type="predicted"/>
<evidence type="ECO:0000313" key="1">
    <source>
        <dbReference type="EMBL" id="DAE03746.1"/>
    </source>
</evidence>
<sequence length="46" mass="5182">MCRIFFIGTIFLKNTTYKWLIGITQIKGICDGILPCLSLTTNIFLG</sequence>
<name>A0A8S5P9T7_9CAUD</name>
<organism evidence="1">
    <name type="scientific">Siphoviridae sp. ctYtb10</name>
    <dbReference type="NCBI Taxonomy" id="2825553"/>
    <lineage>
        <taxon>Viruses</taxon>
        <taxon>Duplodnaviria</taxon>
        <taxon>Heunggongvirae</taxon>
        <taxon>Uroviricota</taxon>
        <taxon>Caudoviricetes</taxon>
    </lineage>
</organism>
<dbReference type="EMBL" id="BK015372">
    <property type="protein sequence ID" value="DAE03746.1"/>
    <property type="molecule type" value="Genomic_DNA"/>
</dbReference>